<name>A0A1G6BQN9_9BACT</name>
<dbReference type="Proteomes" id="UP000198771">
    <property type="component" value="Unassembled WGS sequence"/>
</dbReference>
<evidence type="ECO:0000313" key="2">
    <source>
        <dbReference type="Proteomes" id="UP000198771"/>
    </source>
</evidence>
<protein>
    <submittedName>
        <fullName evidence="1">Uncharacterized protein</fullName>
    </submittedName>
</protein>
<dbReference type="InterPro" id="IPR027417">
    <property type="entry name" value="P-loop_NTPase"/>
</dbReference>
<accession>A0A1G6BQN9</accession>
<dbReference type="SUPFAM" id="SSF52540">
    <property type="entry name" value="P-loop containing nucleoside triphosphate hydrolases"/>
    <property type="match status" value="1"/>
</dbReference>
<dbReference type="RefSeq" id="WP_092118370.1">
    <property type="nucleotide sequence ID" value="NZ_FMXO01000005.1"/>
</dbReference>
<dbReference type="AlphaFoldDB" id="A0A1G6BQN9"/>
<keyword evidence="2" id="KW-1185">Reference proteome</keyword>
<proteinExistence type="predicted"/>
<dbReference type="STRING" id="617002.SAMN05660653_01121"/>
<dbReference type="EMBL" id="FMXO01000005">
    <property type="protein sequence ID" value="SDB22940.1"/>
    <property type="molecule type" value="Genomic_DNA"/>
</dbReference>
<dbReference type="Gene3D" id="3.40.50.300">
    <property type="entry name" value="P-loop containing nucleotide triphosphate hydrolases"/>
    <property type="match status" value="1"/>
</dbReference>
<organism evidence="1 2">
    <name type="scientific">Desulfonatronum thiosulfatophilum</name>
    <dbReference type="NCBI Taxonomy" id="617002"/>
    <lineage>
        <taxon>Bacteria</taxon>
        <taxon>Pseudomonadati</taxon>
        <taxon>Thermodesulfobacteriota</taxon>
        <taxon>Desulfovibrionia</taxon>
        <taxon>Desulfovibrionales</taxon>
        <taxon>Desulfonatronaceae</taxon>
        <taxon>Desulfonatronum</taxon>
    </lineage>
</organism>
<evidence type="ECO:0000313" key="1">
    <source>
        <dbReference type="EMBL" id="SDB22940.1"/>
    </source>
</evidence>
<reference evidence="1 2" key="1">
    <citation type="submission" date="2016-10" db="EMBL/GenBank/DDBJ databases">
        <authorList>
            <person name="de Groot N.N."/>
        </authorList>
    </citation>
    <scope>NUCLEOTIDE SEQUENCE [LARGE SCALE GENOMIC DNA]</scope>
    <source>
        <strain evidence="1 2">ASO4-2</strain>
    </source>
</reference>
<dbReference type="OrthoDB" id="5471698at2"/>
<gene>
    <name evidence="1" type="ORF">SAMN05660653_01121</name>
</gene>
<sequence>MPMDIQPVFISTLTEQRKNLLLVSDDESNFSRLSSMIIQSSHPIGILGDEYPLLLNLTALENVALGCMYHNQMSLEDCHDKIQSLIDRLKMTGSLDQRTQFMSRAHLLKIQLLRCIANESIFVFMPSASRSDCDILDRAVANLDIDVFLWVAILSNDLDAYTSLEYDVIDLHTLQ</sequence>